<organism evidence="9 10">
    <name type="scientific">Pedobacter terrae</name>
    <dbReference type="NCBI Taxonomy" id="405671"/>
    <lineage>
        <taxon>Bacteria</taxon>
        <taxon>Pseudomonadati</taxon>
        <taxon>Bacteroidota</taxon>
        <taxon>Sphingobacteriia</taxon>
        <taxon>Sphingobacteriales</taxon>
        <taxon>Sphingobacteriaceae</taxon>
        <taxon>Pedobacter</taxon>
    </lineage>
</organism>
<evidence type="ECO:0000256" key="5">
    <source>
        <dbReference type="ARBA" id="ARBA00023136"/>
    </source>
</evidence>
<evidence type="ECO:0000256" key="3">
    <source>
        <dbReference type="ARBA" id="ARBA00022692"/>
    </source>
</evidence>
<gene>
    <name evidence="9" type="ORF">SAMN05421827_107189</name>
</gene>
<feature type="transmembrane region" description="Helical" evidence="6">
    <location>
        <begin position="333"/>
        <end position="356"/>
    </location>
</feature>
<dbReference type="InterPro" id="IPR025857">
    <property type="entry name" value="MacB_PCD"/>
</dbReference>
<evidence type="ECO:0000259" key="8">
    <source>
        <dbReference type="Pfam" id="PF12704"/>
    </source>
</evidence>
<keyword evidence="3 6" id="KW-0812">Transmembrane</keyword>
<dbReference type="Proteomes" id="UP000199643">
    <property type="component" value="Unassembled WGS sequence"/>
</dbReference>
<dbReference type="InterPro" id="IPR003838">
    <property type="entry name" value="ABC3_permease_C"/>
</dbReference>
<accession>A0A1G7UZ63</accession>
<dbReference type="RefSeq" id="WP_090499774.1">
    <property type="nucleotide sequence ID" value="NZ_FNCH01000007.1"/>
</dbReference>
<feature type="transmembrane region" description="Helical" evidence="6">
    <location>
        <begin position="21"/>
        <end position="43"/>
    </location>
</feature>
<keyword evidence="5 6" id="KW-0472">Membrane</keyword>
<feature type="transmembrane region" description="Helical" evidence="6">
    <location>
        <begin position="376"/>
        <end position="403"/>
    </location>
</feature>
<dbReference type="STRING" id="405671.SAMN05421827_107189"/>
<feature type="transmembrane region" description="Helical" evidence="6">
    <location>
        <begin position="725"/>
        <end position="745"/>
    </location>
</feature>
<evidence type="ECO:0000256" key="2">
    <source>
        <dbReference type="ARBA" id="ARBA00022475"/>
    </source>
</evidence>
<evidence type="ECO:0000313" key="10">
    <source>
        <dbReference type="Proteomes" id="UP000199643"/>
    </source>
</evidence>
<evidence type="ECO:0000256" key="4">
    <source>
        <dbReference type="ARBA" id="ARBA00022989"/>
    </source>
</evidence>
<evidence type="ECO:0000256" key="6">
    <source>
        <dbReference type="SAM" id="Phobius"/>
    </source>
</evidence>
<keyword evidence="2" id="KW-1003">Cell membrane</keyword>
<comment type="subcellular location">
    <subcellularLocation>
        <location evidence="1">Cell membrane</location>
        <topology evidence="1">Multi-pass membrane protein</topology>
    </subcellularLocation>
</comment>
<evidence type="ECO:0000256" key="1">
    <source>
        <dbReference type="ARBA" id="ARBA00004651"/>
    </source>
</evidence>
<feature type="domain" description="ABC3 transporter permease C-terminal" evidence="7">
    <location>
        <begin position="673"/>
        <end position="785"/>
    </location>
</feature>
<dbReference type="OrthoDB" id="1451596at2"/>
<feature type="transmembrane region" description="Helical" evidence="6">
    <location>
        <begin position="673"/>
        <end position="694"/>
    </location>
</feature>
<dbReference type="GO" id="GO:0022857">
    <property type="term" value="F:transmembrane transporter activity"/>
    <property type="evidence" value="ECO:0007669"/>
    <property type="project" value="TreeGrafter"/>
</dbReference>
<evidence type="ECO:0000313" key="9">
    <source>
        <dbReference type="EMBL" id="SDG52842.1"/>
    </source>
</evidence>
<dbReference type="GO" id="GO:0005886">
    <property type="term" value="C:plasma membrane"/>
    <property type="evidence" value="ECO:0007669"/>
    <property type="project" value="UniProtKB-SubCell"/>
</dbReference>
<dbReference type="InterPro" id="IPR050250">
    <property type="entry name" value="Macrolide_Exporter_MacB"/>
</dbReference>
<reference evidence="10" key="1">
    <citation type="submission" date="2016-10" db="EMBL/GenBank/DDBJ databases">
        <authorList>
            <person name="Varghese N."/>
            <person name="Submissions S."/>
        </authorList>
    </citation>
    <scope>NUCLEOTIDE SEQUENCE [LARGE SCALE GENOMIC DNA]</scope>
    <source>
        <strain evidence="10">DSM 17933</strain>
    </source>
</reference>
<dbReference type="Pfam" id="PF02687">
    <property type="entry name" value="FtsX"/>
    <property type="match status" value="2"/>
</dbReference>
<sequence length="793" mass="87893">MFKLNLKIALRNLWKHKGFTLINVGGLAIGMACCLMLLLYVNYEWSFDKQYKNADKVYFATLNLKYNGKLATTMAVPNKLANAAMIELPGIKNAARISMPGNFRLFSHDQNHFKLEALSADPSFLQILGQKFIYGNPETALAEPNNVLINASTAKKLFGNQNPLGQLITYDNKVSLKVSAVIEDLPKNQTIRFDVLQPWAFYEQENPAEKGYGWGAITCLTLLQLKDNADFTATNAAIKNFIVNKESDLKEMTYQLFLFPLAKFHLYDHFENGKSAGGKIDQLRLFVFLAICVLFIACINYMNLSTAKSEKRAREVGVRKALGSTRNTIMGQFMIESLLLSVIAMAIAFITLELSLPYFNNLLNISIKIDYSSYPFWVLLLSMILITGLLAGSYPAFYLSSFIPVKVLKGFKSSTGSLSIRKTLVVLQFSLSICMIISAIVIYSQIQHLKNKPLGFDQTALAQIDLEGEWTKPEKLALFKNELQRSGAIMAATEYAGSFTGGGSITSDISWPGKPKNDVSIIHYRSTGFDFAKTTGVKIVAGRDLDPRFPADTATSLLLNQTAVKAMGLKNPVGTVIHWGDNPPLKVIGVVQDYSNESLASKIQPTVYYYNIKTSRVLLLKLSPAQSLSTSVEAIKSVSTRLNPAYPVEVKMISQGMAEKLQSEKLLSVLSNLFGSFAIFISCLGLLGLALYTAEQRSKEISIRKVLGANLSDILVLLNKDFMKLVVISNVIAIPIAYILVAKWLEKYDYKISINPWPFLLALFTSVLIALVTVSMQTFKVAKANAVDALKYE</sequence>
<dbReference type="PANTHER" id="PTHR30572">
    <property type="entry name" value="MEMBRANE COMPONENT OF TRANSPORTER-RELATED"/>
    <property type="match status" value="1"/>
</dbReference>
<name>A0A1G7UZ63_9SPHI</name>
<feature type="domain" description="ABC3 transporter permease C-terminal" evidence="7">
    <location>
        <begin position="288"/>
        <end position="394"/>
    </location>
</feature>
<feature type="domain" description="MacB-like periplasmic core" evidence="8">
    <location>
        <begin position="20"/>
        <end position="240"/>
    </location>
</feature>
<keyword evidence="4 6" id="KW-1133">Transmembrane helix</keyword>
<feature type="transmembrane region" description="Helical" evidence="6">
    <location>
        <begin position="424"/>
        <end position="443"/>
    </location>
</feature>
<dbReference type="Pfam" id="PF12704">
    <property type="entry name" value="MacB_PCD"/>
    <property type="match status" value="1"/>
</dbReference>
<dbReference type="PANTHER" id="PTHR30572:SF18">
    <property type="entry name" value="ABC-TYPE MACROLIDE FAMILY EXPORT SYSTEM PERMEASE COMPONENT 2"/>
    <property type="match status" value="1"/>
</dbReference>
<dbReference type="AlphaFoldDB" id="A0A1G7UZ63"/>
<protein>
    <submittedName>
        <fullName evidence="9">FtsX-like permease family protein</fullName>
    </submittedName>
</protein>
<keyword evidence="10" id="KW-1185">Reference proteome</keyword>
<dbReference type="EMBL" id="FNCH01000007">
    <property type="protein sequence ID" value="SDG52842.1"/>
    <property type="molecule type" value="Genomic_DNA"/>
</dbReference>
<proteinExistence type="predicted"/>
<dbReference type="PROSITE" id="PS51257">
    <property type="entry name" value="PROKAR_LIPOPROTEIN"/>
    <property type="match status" value="1"/>
</dbReference>
<feature type="transmembrane region" description="Helical" evidence="6">
    <location>
        <begin position="285"/>
        <end position="304"/>
    </location>
</feature>
<evidence type="ECO:0000259" key="7">
    <source>
        <dbReference type="Pfam" id="PF02687"/>
    </source>
</evidence>
<feature type="transmembrane region" description="Helical" evidence="6">
    <location>
        <begin position="757"/>
        <end position="774"/>
    </location>
</feature>